<dbReference type="SUPFAM" id="SSF54523">
    <property type="entry name" value="Pili subunits"/>
    <property type="match status" value="1"/>
</dbReference>
<protein>
    <submittedName>
        <fullName evidence="3">Putative major pilin subunit</fullName>
    </submittedName>
</protein>
<keyword evidence="1" id="KW-0472">Membrane</keyword>
<dbReference type="Proteomes" id="UP000317243">
    <property type="component" value="Unassembled WGS sequence"/>
</dbReference>
<dbReference type="OrthoDB" id="263777at2"/>
<comment type="caution">
    <text evidence="3">The sequence shown here is derived from an EMBL/GenBank/DDBJ whole genome shotgun (WGS) entry which is preliminary data.</text>
</comment>
<dbReference type="InterPro" id="IPR045584">
    <property type="entry name" value="Pilin-like"/>
</dbReference>
<dbReference type="InterPro" id="IPR027558">
    <property type="entry name" value="Pre_pil_HX9DG_C"/>
</dbReference>
<dbReference type="NCBIfam" id="TIGR02532">
    <property type="entry name" value="IV_pilin_GFxxxE"/>
    <property type="match status" value="1"/>
</dbReference>
<gene>
    <name evidence="3" type="ORF">KOR42_11590</name>
</gene>
<dbReference type="PANTHER" id="PTHR30093">
    <property type="entry name" value="GENERAL SECRETION PATHWAY PROTEIN G"/>
    <property type="match status" value="1"/>
</dbReference>
<accession>A0A5C5X701</accession>
<dbReference type="PANTHER" id="PTHR30093:SF2">
    <property type="entry name" value="TYPE II SECRETION SYSTEM PROTEIN H"/>
    <property type="match status" value="1"/>
</dbReference>
<evidence type="ECO:0000313" key="4">
    <source>
        <dbReference type="Proteomes" id="UP000317243"/>
    </source>
</evidence>
<feature type="transmembrane region" description="Helical" evidence="1">
    <location>
        <begin position="12"/>
        <end position="35"/>
    </location>
</feature>
<dbReference type="RefSeq" id="WP_146507745.1">
    <property type="nucleotide sequence ID" value="NZ_SIHI01000001.1"/>
</dbReference>
<evidence type="ECO:0000313" key="3">
    <source>
        <dbReference type="EMBL" id="TWT57792.1"/>
    </source>
</evidence>
<evidence type="ECO:0000259" key="2">
    <source>
        <dbReference type="Pfam" id="PF07596"/>
    </source>
</evidence>
<keyword evidence="4" id="KW-1185">Reference proteome</keyword>
<dbReference type="Gene3D" id="3.30.700.10">
    <property type="entry name" value="Glycoprotein, Type 4 Pilin"/>
    <property type="match status" value="1"/>
</dbReference>
<dbReference type="EMBL" id="SIHI01000001">
    <property type="protein sequence ID" value="TWT57792.1"/>
    <property type="molecule type" value="Genomic_DNA"/>
</dbReference>
<evidence type="ECO:0000256" key="1">
    <source>
        <dbReference type="SAM" id="Phobius"/>
    </source>
</evidence>
<proteinExistence type="predicted"/>
<dbReference type="NCBIfam" id="TIGR04294">
    <property type="entry name" value="pre_pil_HX9DG"/>
    <property type="match status" value="1"/>
</dbReference>
<dbReference type="Pfam" id="PF07596">
    <property type="entry name" value="SBP_bac_10"/>
    <property type="match status" value="1"/>
</dbReference>
<sequence length="344" mass="37748">MSPSQPRRRHAFTLIELLVVIAIIAILIALLLPAVQQAREAARRTQCKNNLKQVGLAMHNYHDVYGKFPPGWMFQSEAMSVNGNGVRNRGDRPNRAPGWGWSMSILPMIDQANLFNMIQFDGRGMWEPPNDEVITSTFTMMTCPSSTQPSHFKIGAANGSVQFNNPGIASTSYVACPGSFVQSAYYTQPAGRKNGIMIEDQNFGFRDITDGSSNTILAGEVKYWGVGADTGGGAFLWDATWYGHFQRNNNGRADAPESTMRAGEFRINPPSVANNNTKRNSYGSLHIGGAQFLLADGSVRFLSTSIDHTQTSWANVNNNVVPWSEVGTFQRLCARNDGQVVGSF</sequence>
<name>A0A5C5X701_9PLAN</name>
<feature type="domain" description="DUF1559" evidence="2">
    <location>
        <begin position="36"/>
        <end position="308"/>
    </location>
</feature>
<dbReference type="InterPro" id="IPR011453">
    <property type="entry name" value="DUF1559"/>
</dbReference>
<dbReference type="AlphaFoldDB" id="A0A5C5X701"/>
<reference evidence="3 4" key="1">
    <citation type="submission" date="2019-02" db="EMBL/GenBank/DDBJ databases">
        <title>Deep-cultivation of Planctomycetes and their phenomic and genomic characterization uncovers novel biology.</title>
        <authorList>
            <person name="Wiegand S."/>
            <person name="Jogler M."/>
            <person name="Boedeker C."/>
            <person name="Pinto D."/>
            <person name="Vollmers J."/>
            <person name="Rivas-Marin E."/>
            <person name="Kohn T."/>
            <person name="Peeters S.H."/>
            <person name="Heuer A."/>
            <person name="Rast P."/>
            <person name="Oberbeckmann S."/>
            <person name="Bunk B."/>
            <person name="Jeske O."/>
            <person name="Meyerdierks A."/>
            <person name="Storesund J.E."/>
            <person name="Kallscheuer N."/>
            <person name="Luecker S."/>
            <person name="Lage O.M."/>
            <person name="Pohl T."/>
            <person name="Merkel B.J."/>
            <person name="Hornburger P."/>
            <person name="Mueller R.-W."/>
            <person name="Bruemmer F."/>
            <person name="Labrenz M."/>
            <person name="Spormann A.M."/>
            <person name="Op Den Camp H."/>
            <person name="Overmann J."/>
            <person name="Amann R."/>
            <person name="Jetten M.S.M."/>
            <person name="Mascher T."/>
            <person name="Medema M.H."/>
            <person name="Devos D.P."/>
            <person name="Kaster A.-K."/>
            <person name="Ovreas L."/>
            <person name="Rohde M."/>
            <person name="Galperin M.Y."/>
            <person name="Jogler C."/>
        </authorList>
    </citation>
    <scope>NUCLEOTIDE SEQUENCE [LARGE SCALE GENOMIC DNA]</scope>
    <source>
        <strain evidence="3 4">KOR42</strain>
    </source>
</reference>
<keyword evidence="1" id="KW-1133">Transmembrane helix</keyword>
<dbReference type="Pfam" id="PF07963">
    <property type="entry name" value="N_methyl"/>
    <property type="match status" value="1"/>
</dbReference>
<keyword evidence="1" id="KW-0812">Transmembrane</keyword>
<organism evidence="3 4">
    <name type="scientific">Thalassoglobus neptunius</name>
    <dbReference type="NCBI Taxonomy" id="1938619"/>
    <lineage>
        <taxon>Bacteria</taxon>
        <taxon>Pseudomonadati</taxon>
        <taxon>Planctomycetota</taxon>
        <taxon>Planctomycetia</taxon>
        <taxon>Planctomycetales</taxon>
        <taxon>Planctomycetaceae</taxon>
        <taxon>Thalassoglobus</taxon>
    </lineage>
</organism>
<dbReference type="InterPro" id="IPR012902">
    <property type="entry name" value="N_methyl_site"/>
</dbReference>